<protein>
    <submittedName>
        <fullName evidence="1">Uncharacterized protein</fullName>
    </submittedName>
</protein>
<sequence length="39" mass="4500">MPPECAPSFRQVELKVKSSFHIPESELFSRPQSYLDFTA</sequence>
<gene>
    <name evidence="1" type="ORF">BOO71_0008263</name>
</gene>
<dbReference type="AlphaFoldDB" id="A0A1U7NXD4"/>
<keyword evidence="2" id="KW-1185">Reference proteome</keyword>
<dbReference type="EMBL" id="MSTI01000093">
    <property type="protein sequence ID" value="OLV17581.1"/>
    <property type="molecule type" value="Genomic_DNA"/>
</dbReference>
<dbReference type="STRING" id="249408.BOO71_0008263"/>
<evidence type="ECO:0000313" key="2">
    <source>
        <dbReference type="Proteomes" id="UP000186607"/>
    </source>
</evidence>
<reference evidence="1 2" key="1">
    <citation type="submission" date="2017-01" db="EMBL/GenBank/DDBJ databases">
        <title>Genome Analysis of Deinococcus marmoris KOPRI26562.</title>
        <authorList>
            <person name="Kim J.H."/>
            <person name="Oh H.-M."/>
        </authorList>
    </citation>
    <scope>NUCLEOTIDE SEQUENCE [LARGE SCALE GENOMIC DNA]</scope>
    <source>
        <strain evidence="1 2">KOPRI26562</strain>
    </source>
</reference>
<organism evidence="1 2">
    <name type="scientific">Deinococcus marmoris</name>
    <dbReference type="NCBI Taxonomy" id="249408"/>
    <lineage>
        <taxon>Bacteria</taxon>
        <taxon>Thermotogati</taxon>
        <taxon>Deinococcota</taxon>
        <taxon>Deinococci</taxon>
        <taxon>Deinococcales</taxon>
        <taxon>Deinococcaceae</taxon>
        <taxon>Deinococcus</taxon>
    </lineage>
</organism>
<dbReference type="Proteomes" id="UP000186607">
    <property type="component" value="Unassembled WGS sequence"/>
</dbReference>
<name>A0A1U7NXD4_9DEIO</name>
<proteinExistence type="predicted"/>
<accession>A0A1U7NXD4</accession>
<evidence type="ECO:0000313" key="1">
    <source>
        <dbReference type="EMBL" id="OLV17581.1"/>
    </source>
</evidence>
<comment type="caution">
    <text evidence="1">The sequence shown here is derived from an EMBL/GenBank/DDBJ whole genome shotgun (WGS) entry which is preliminary data.</text>
</comment>